<dbReference type="InterPro" id="IPR012337">
    <property type="entry name" value="RNaseH-like_sf"/>
</dbReference>
<proteinExistence type="predicted"/>
<dbReference type="InterPro" id="IPR052160">
    <property type="entry name" value="Gypsy_RT_Integrase-like"/>
</dbReference>
<dbReference type="Gene3D" id="1.10.340.70">
    <property type="match status" value="1"/>
</dbReference>
<feature type="signal peptide" evidence="1">
    <location>
        <begin position="1"/>
        <end position="25"/>
    </location>
</feature>
<dbReference type="InterPro" id="IPR036397">
    <property type="entry name" value="RNaseH_sf"/>
</dbReference>
<dbReference type="AlphaFoldDB" id="A0AAF0R7G5"/>
<protein>
    <recommendedName>
        <fullName evidence="2">Integrase zinc-binding domain-containing protein</fullName>
    </recommendedName>
</protein>
<dbReference type="Proteomes" id="UP001234989">
    <property type="component" value="Chromosome 6"/>
</dbReference>
<reference evidence="3" key="1">
    <citation type="submission" date="2023-08" db="EMBL/GenBank/DDBJ databases">
        <title>A de novo genome assembly of Solanum verrucosum Schlechtendal, a Mexican diploid species geographically isolated from the other diploid A-genome species in potato relatives.</title>
        <authorList>
            <person name="Hosaka K."/>
        </authorList>
    </citation>
    <scope>NUCLEOTIDE SEQUENCE</scope>
    <source>
        <tissue evidence="3">Young leaves</tissue>
    </source>
</reference>
<keyword evidence="1" id="KW-0732">Signal</keyword>
<accession>A0AAF0R7G5</accession>
<dbReference type="SUPFAM" id="SSF53098">
    <property type="entry name" value="Ribonuclease H-like"/>
    <property type="match status" value="1"/>
</dbReference>
<name>A0AAF0R7G5_SOLVR</name>
<evidence type="ECO:0000259" key="2">
    <source>
        <dbReference type="Pfam" id="PF17921"/>
    </source>
</evidence>
<evidence type="ECO:0000313" key="4">
    <source>
        <dbReference type="Proteomes" id="UP001234989"/>
    </source>
</evidence>
<dbReference type="Pfam" id="PF17921">
    <property type="entry name" value="Integrase_H2C2"/>
    <property type="match status" value="1"/>
</dbReference>
<dbReference type="Gene3D" id="3.30.420.10">
    <property type="entry name" value="Ribonuclease H-like superfamily/Ribonuclease H"/>
    <property type="match status" value="1"/>
</dbReference>
<feature type="chain" id="PRO_5042166370" description="Integrase zinc-binding domain-containing protein" evidence="1">
    <location>
        <begin position="26"/>
        <end position="157"/>
    </location>
</feature>
<dbReference type="GO" id="GO:0003676">
    <property type="term" value="F:nucleic acid binding"/>
    <property type="evidence" value="ECO:0007669"/>
    <property type="project" value="InterPro"/>
</dbReference>
<gene>
    <name evidence="3" type="ORF">MTR67_026299</name>
</gene>
<keyword evidence="4" id="KW-1185">Reference proteome</keyword>
<dbReference type="PANTHER" id="PTHR47266">
    <property type="entry name" value="ENDONUCLEASE-RELATED"/>
    <property type="match status" value="1"/>
</dbReference>
<organism evidence="3 4">
    <name type="scientific">Solanum verrucosum</name>
    <dbReference type="NCBI Taxonomy" id="315347"/>
    <lineage>
        <taxon>Eukaryota</taxon>
        <taxon>Viridiplantae</taxon>
        <taxon>Streptophyta</taxon>
        <taxon>Embryophyta</taxon>
        <taxon>Tracheophyta</taxon>
        <taxon>Spermatophyta</taxon>
        <taxon>Magnoliopsida</taxon>
        <taxon>eudicotyledons</taxon>
        <taxon>Gunneridae</taxon>
        <taxon>Pentapetalae</taxon>
        <taxon>asterids</taxon>
        <taxon>lamiids</taxon>
        <taxon>Solanales</taxon>
        <taxon>Solanaceae</taxon>
        <taxon>Solanoideae</taxon>
        <taxon>Solaneae</taxon>
        <taxon>Solanum</taxon>
    </lineage>
</organism>
<evidence type="ECO:0000256" key="1">
    <source>
        <dbReference type="SAM" id="SignalP"/>
    </source>
</evidence>
<feature type="domain" description="Integrase zinc-binding" evidence="2">
    <location>
        <begin position="66"/>
        <end position="87"/>
    </location>
</feature>
<dbReference type="EMBL" id="CP133617">
    <property type="protein sequence ID" value="WMV32914.1"/>
    <property type="molecule type" value="Genomic_DNA"/>
</dbReference>
<dbReference type="InterPro" id="IPR041588">
    <property type="entry name" value="Integrase_H2C2"/>
</dbReference>
<evidence type="ECO:0000313" key="3">
    <source>
        <dbReference type="EMBL" id="WMV32914.1"/>
    </source>
</evidence>
<sequence>MAKKGAKPRLIRWVLLLQGFDFVVKDRKEIENQVADHLSRLEEEAMLKLGDGDEINDTFPDEQCGYYWPTIHQDAHDFAKSCDHCQREGGISKRQELPMNPMLVIELFDVWGIDFMGPFVSAHGLKYILVAVDYVSKDFVILDWRKYSILFTMLAKL</sequence>